<dbReference type="Proteomes" id="UP000609346">
    <property type="component" value="Unassembled WGS sequence"/>
</dbReference>
<dbReference type="InterPro" id="IPR027417">
    <property type="entry name" value="P-loop_NTPase"/>
</dbReference>
<dbReference type="Gene3D" id="3.40.50.300">
    <property type="entry name" value="P-loop containing nucleotide triphosphate hydrolases"/>
    <property type="match status" value="1"/>
</dbReference>
<organism evidence="1 2">
    <name type="scientific">Paenibacillus terricola</name>
    <dbReference type="NCBI Taxonomy" id="2763503"/>
    <lineage>
        <taxon>Bacteria</taxon>
        <taxon>Bacillati</taxon>
        <taxon>Bacillota</taxon>
        <taxon>Bacilli</taxon>
        <taxon>Bacillales</taxon>
        <taxon>Paenibacillaceae</taxon>
        <taxon>Paenibacillus</taxon>
    </lineage>
</organism>
<proteinExistence type="predicted"/>
<comment type="caution">
    <text evidence="1">The sequence shown here is derived from an EMBL/GenBank/DDBJ whole genome shotgun (WGS) entry which is preliminary data.</text>
</comment>
<accession>A0ABR8N4N3</accession>
<dbReference type="SUPFAM" id="SSF52540">
    <property type="entry name" value="P-loop containing nucleoside triphosphate hydrolases"/>
    <property type="match status" value="1"/>
</dbReference>
<protein>
    <submittedName>
        <fullName evidence="1">AAA family ATPase</fullName>
    </submittedName>
</protein>
<evidence type="ECO:0000313" key="1">
    <source>
        <dbReference type="EMBL" id="MBD3922170.1"/>
    </source>
</evidence>
<name>A0ABR8N4N3_9BACL</name>
<keyword evidence="2" id="KW-1185">Reference proteome</keyword>
<evidence type="ECO:0000313" key="2">
    <source>
        <dbReference type="Proteomes" id="UP000609346"/>
    </source>
</evidence>
<sequence>MKLLILFGPQAVGKMTVGQELERITPLKLFHNHMTIELVSPFFSYSTPAGKRLVRQFRQMIFEEVAQSGLPGIIFTFVWALDLEADWAYIGEIRQLFESRGAETVLVELEADVEERLVRNTSPHRLAHKPTKRDIAFSESDLLNTMDKYRLNSIEGEFEGENYMRINNTNLSPEQVALMIKERFQL</sequence>
<dbReference type="RefSeq" id="WP_191206477.1">
    <property type="nucleotide sequence ID" value="NZ_JACXZA010000008.1"/>
</dbReference>
<dbReference type="EMBL" id="JACXZA010000008">
    <property type="protein sequence ID" value="MBD3922170.1"/>
    <property type="molecule type" value="Genomic_DNA"/>
</dbReference>
<gene>
    <name evidence="1" type="ORF">H8B09_25670</name>
</gene>
<reference evidence="1 2" key="1">
    <citation type="submission" date="2020-09" db="EMBL/GenBank/DDBJ databases">
        <title>Paenibacillus sp. strain PR3 16S rRNA gene Genome sequencing and assembly.</title>
        <authorList>
            <person name="Kim J."/>
        </authorList>
    </citation>
    <scope>NUCLEOTIDE SEQUENCE [LARGE SCALE GENOMIC DNA]</scope>
    <source>
        <strain evidence="1 2">PR3</strain>
    </source>
</reference>